<sequence>MLLEDLDTDSIPWPKLYLSEDFDFAYYPESKAIIDTVAKLEKNNPGEEFCLESKKILARYLLEQLFKLETGLNFPTSTIDGGRESFLIEFSHETKKPTVWAFIYFYYYHSNGPKLEKDFKQAGCEVHNRLLNLGLKYRPQAGAQNDGRNGGPYGPIGFLIVWEENYGSVLKDHGFIKDN</sequence>
<dbReference type="Proteomes" id="UP000000424">
    <property type="component" value="Chromosome"/>
</dbReference>
<accession>A0ABM5LC69</accession>
<protein>
    <submittedName>
        <fullName evidence="1">KDO-transferase</fullName>
    </submittedName>
</protein>
<reference evidence="1" key="1">
    <citation type="submission" date="2002-05" db="EMBL/GenBank/DDBJ databases">
        <title>The genome sequence of Chlamydia pneumoniae TW183 and comparison with other Chlamydia strains based on whole genome sequence analysis.</title>
        <authorList>
            <person name="Geng M.M."/>
            <person name="Schuhmacher A."/>
            <person name="Muehldorfer I."/>
            <person name="Bensch K.W."/>
            <person name="Schaefer K.P."/>
            <person name="Schneider S."/>
            <person name="Pohl T."/>
            <person name="Essig A."/>
            <person name="Marre R."/>
            <person name="Melchers K."/>
        </authorList>
    </citation>
    <scope>NUCLEOTIDE SEQUENCE [LARGE SCALE GENOMIC DNA]</scope>
    <source>
        <strain evidence="1">TW-183</strain>
    </source>
</reference>
<evidence type="ECO:0000313" key="2">
    <source>
        <dbReference type="Proteomes" id="UP000000424"/>
    </source>
</evidence>
<gene>
    <name evidence="1" type="ordered locus">CpB0159</name>
</gene>
<dbReference type="GeneID" id="45050205"/>
<keyword evidence="2" id="KW-1185">Reference proteome</keyword>
<organism evidence="1 2">
    <name type="scientific">Chlamydia pneumoniae</name>
    <name type="common">Chlamydophila pneumoniae</name>
    <dbReference type="NCBI Taxonomy" id="83558"/>
    <lineage>
        <taxon>Bacteria</taxon>
        <taxon>Pseudomonadati</taxon>
        <taxon>Chlamydiota</taxon>
        <taxon>Chlamydiia</taxon>
        <taxon>Chlamydiales</taxon>
        <taxon>Chlamydiaceae</taxon>
        <taxon>Chlamydia/Chlamydophila group</taxon>
        <taxon>Chlamydia</taxon>
    </lineage>
</organism>
<proteinExistence type="predicted"/>
<name>A0ABM5LC69_CHLPN</name>
<evidence type="ECO:0000313" key="1">
    <source>
        <dbReference type="EMBL" id="AAP98092.1"/>
    </source>
</evidence>
<dbReference type="EMBL" id="AE009440">
    <property type="protein sequence ID" value="AAP98092.1"/>
    <property type="molecule type" value="Genomic_DNA"/>
</dbReference>
<dbReference type="RefSeq" id="WP_010882808.1">
    <property type="nucleotide sequence ID" value="NC_005043.1"/>
</dbReference>